<organism evidence="19 20">
    <name type="scientific">Methanohalarchaeum thermophilum</name>
    <dbReference type="NCBI Taxonomy" id="1903181"/>
    <lineage>
        <taxon>Archaea</taxon>
        <taxon>Methanobacteriati</taxon>
        <taxon>Methanobacteriota</taxon>
        <taxon>Methanonatronarchaeia</taxon>
        <taxon>Methanonatronarchaeales</taxon>
        <taxon>Methanonatronarchaeaceae</taxon>
        <taxon>Candidatus Methanohalarchaeum</taxon>
    </lineage>
</organism>
<dbReference type="InterPro" id="IPR005726">
    <property type="entry name" value="ATP_synth_asu_arc"/>
</dbReference>
<evidence type="ECO:0000256" key="6">
    <source>
        <dbReference type="ARBA" id="ARBA00022741"/>
    </source>
</evidence>
<dbReference type="Pfam" id="PF16886">
    <property type="entry name" value="ATP-synt_ab_Xtn"/>
    <property type="match status" value="1"/>
</dbReference>
<dbReference type="CDD" id="cd18119">
    <property type="entry name" value="ATP-synt_V_A-type_alpha_N"/>
    <property type="match status" value="1"/>
</dbReference>
<feature type="domain" description="ATPase F1/V1/A1 complex alpha/beta subunit N-terminal" evidence="16">
    <location>
        <begin position="6"/>
        <end position="68"/>
    </location>
</feature>
<dbReference type="Pfam" id="PF22919">
    <property type="entry name" value="ATP-synt_VA_C"/>
    <property type="match status" value="1"/>
</dbReference>
<evidence type="ECO:0000256" key="10">
    <source>
        <dbReference type="ARBA" id="ARBA00023065"/>
    </source>
</evidence>
<dbReference type="PROSITE" id="PS00152">
    <property type="entry name" value="ATPASE_ALPHA_BETA"/>
    <property type="match status" value="1"/>
</dbReference>
<dbReference type="InterPro" id="IPR036121">
    <property type="entry name" value="ATPase_F1/V1/A1_a/bsu_N_sf"/>
</dbReference>
<evidence type="ECO:0000256" key="1">
    <source>
        <dbReference type="ARBA" id="ARBA00003912"/>
    </source>
</evidence>
<dbReference type="SUPFAM" id="SSF47917">
    <property type="entry name" value="C-terminal domain of alpha and beta subunits of F1 ATP synthase"/>
    <property type="match status" value="1"/>
</dbReference>
<evidence type="ECO:0000259" key="15">
    <source>
        <dbReference type="Pfam" id="PF00006"/>
    </source>
</evidence>
<feature type="domain" description="ATP synthase A/B type C-terminal" evidence="18">
    <location>
        <begin position="441"/>
        <end position="541"/>
    </location>
</feature>
<keyword evidence="12 13" id="KW-0066">ATP synthesis</keyword>
<dbReference type="PANTHER" id="PTHR43607">
    <property type="entry name" value="V-TYPE PROTON ATPASE CATALYTIC SUBUNIT A"/>
    <property type="match status" value="1"/>
</dbReference>
<dbReference type="FunFam" id="3.40.50.300:FF:000675">
    <property type="entry name" value="V-type ATP synthase alpha chain"/>
    <property type="match status" value="1"/>
</dbReference>
<dbReference type="InterPro" id="IPR020003">
    <property type="entry name" value="ATPase_a/bsu_AS"/>
</dbReference>
<feature type="binding site" evidence="13">
    <location>
        <begin position="232"/>
        <end position="239"/>
    </location>
    <ligand>
        <name>ATP</name>
        <dbReference type="ChEBI" id="CHEBI:30616"/>
    </ligand>
</feature>
<dbReference type="Pfam" id="PF00006">
    <property type="entry name" value="ATP-synt_ab"/>
    <property type="match status" value="1"/>
</dbReference>
<dbReference type="GO" id="GO:0005524">
    <property type="term" value="F:ATP binding"/>
    <property type="evidence" value="ECO:0007669"/>
    <property type="project" value="UniProtKB-UniRule"/>
</dbReference>
<gene>
    <name evidence="13" type="primary">atpA</name>
    <name evidence="19" type="ORF">BTN85_0602</name>
</gene>
<keyword evidence="6 13" id="KW-0547">Nucleotide-binding</keyword>
<evidence type="ECO:0000259" key="17">
    <source>
        <dbReference type="Pfam" id="PF16886"/>
    </source>
</evidence>
<dbReference type="InterPro" id="IPR023366">
    <property type="entry name" value="ATP_synth_asu-like_sf"/>
</dbReference>
<dbReference type="CDD" id="cd01134">
    <property type="entry name" value="V_A-ATPase_A"/>
    <property type="match status" value="1"/>
</dbReference>
<evidence type="ECO:0000259" key="18">
    <source>
        <dbReference type="Pfam" id="PF22919"/>
    </source>
</evidence>
<comment type="subunit">
    <text evidence="13">Has multiple subunits with at least A(3), B(3), C, D, E, F, H, I and proteolipid K(x).</text>
</comment>
<dbReference type="InterPro" id="IPR055190">
    <property type="entry name" value="ATP-synt_VA_C"/>
</dbReference>
<dbReference type="Gene3D" id="1.10.1140.10">
    <property type="entry name" value="Bovine Mitochondrial F1-atpase, Atp Synthase Beta Chain, Chain D, domain 3"/>
    <property type="match status" value="1"/>
</dbReference>
<dbReference type="InterPro" id="IPR024034">
    <property type="entry name" value="ATPase_F1/V1_b/a_C"/>
</dbReference>
<keyword evidence="8 13" id="KW-0067">ATP-binding</keyword>
<dbReference type="Pfam" id="PF02874">
    <property type="entry name" value="ATP-synt_ab_N"/>
    <property type="match status" value="1"/>
</dbReference>
<dbReference type="InterPro" id="IPR022878">
    <property type="entry name" value="V-ATPase_asu"/>
</dbReference>
<keyword evidence="5 13" id="KW-1003">Cell membrane</keyword>
<protein>
    <recommendedName>
        <fullName evidence="13">A-type ATP synthase subunit A</fullName>
        <ecNumber evidence="13">7.1.2.2</ecNumber>
    </recommendedName>
</protein>
<evidence type="ECO:0000256" key="2">
    <source>
        <dbReference type="ARBA" id="ARBA00004202"/>
    </source>
</evidence>
<dbReference type="NCBIfam" id="NF003220">
    <property type="entry name" value="PRK04192.1"/>
    <property type="match status" value="1"/>
</dbReference>
<dbReference type="Gene3D" id="2.40.50.100">
    <property type="match status" value="1"/>
</dbReference>
<evidence type="ECO:0000256" key="5">
    <source>
        <dbReference type="ARBA" id="ARBA00022475"/>
    </source>
</evidence>
<dbReference type="AlphaFoldDB" id="A0A1Q6DUV4"/>
<keyword evidence="9 13" id="KW-1278">Translocase</keyword>
<comment type="subcellular location">
    <subcellularLocation>
        <location evidence="2 13">Cell membrane</location>
        <topology evidence="2 13">Peripheral membrane protein</topology>
    </subcellularLocation>
</comment>
<evidence type="ECO:0000256" key="12">
    <source>
        <dbReference type="ARBA" id="ARBA00023310"/>
    </source>
</evidence>
<dbReference type="GO" id="GO:0042777">
    <property type="term" value="P:proton motive force-driven plasma membrane ATP synthesis"/>
    <property type="evidence" value="ECO:0007669"/>
    <property type="project" value="UniProtKB-UniRule"/>
</dbReference>
<comment type="function">
    <text evidence="1">Produces ATP from ADP in the presence of a proton gradient across the membrane. The archaeal alpha chain is a catalytic subunit.</text>
</comment>
<evidence type="ECO:0000256" key="4">
    <source>
        <dbReference type="ARBA" id="ARBA00022448"/>
    </source>
</evidence>
<dbReference type="InterPro" id="IPR004100">
    <property type="entry name" value="ATPase_F1/V1/A1_a/bsu_N"/>
</dbReference>
<evidence type="ECO:0000256" key="3">
    <source>
        <dbReference type="ARBA" id="ARBA00008936"/>
    </source>
</evidence>
<accession>A0A1Q6DUV4</accession>
<evidence type="ECO:0000259" key="16">
    <source>
        <dbReference type="Pfam" id="PF02874"/>
    </source>
</evidence>
<dbReference type="InParanoid" id="A0A1Q6DUV4"/>
<evidence type="ECO:0000313" key="20">
    <source>
        <dbReference type="Proteomes" id="UP000185744"/>
    </source>
</evidence>
<dbReference type="NCBIfam" id="TIGR01043">
    <property type="entry name" value="ATP_syn_A_arch"/>
    <property type="match status" value="1"/>
</dbReference>
<feature type="domain" description="ATPase F1/V1/A1 complex alpha/beta subunit nucleotide-binding" evidence="15">
    <location>
        <begin position="212"/>
        <end position="433"/>
    </location>
</feature>
<dbReference type="FunFam" id="2.40.30.20:FF:000002">
    <property type="entry name" value="V-type proton ATPase catalytic subunit A"/>
    <property type="match status" value="1"/>
</dbReference>
<comment type="function">
    <text evidence="13">Component of the A-type ATP synthase that produces ATP from ADP in the presence of a proton gradient across the membrane. The A chain is the catalytic subunit.</text>
</comment>
<evidence type="ECO:0000256" key="9">
    <source>
        <dbReference type="ARBA" id="ARBA00022967"/>
    </source>
</evidence>
<dbReference type="EC" id="7.1.2.2" evidence="13"/>
<evidence type="ECO:0000313" key="19">
    <source>
        <dbReference type="EMBL" id="OKY78117.1"/>
    </source>
</evidence>
<dbReference type="STRING" id="1903181.BTN85_0602"/>
<keyword evidence="11 13" id="KW-0472">Membrane</keyword>
<dbReference type="GO" id="GO:0046933">
    <property type="term" value="F:proton-transporting ATP synthase activity, rotational mechanism"/>
    <property type="evidence" value="ECO:0007669"/>
    <property type="project" value="UniProtKB-UniRule"/>
</dbReference>
<dbReference type="GO" id="GO:0005886">
    <property type="term" value="C:plasma membrane"/>
    <property type="evidence" value="ECO:0007669"/>
    <property type="project" value="UniProtKB-SubCell"/>
</dbReference>
<dbReference type="EMBL" id="MSDW01000001">
    <property type="protein sequence ID" value="OKY78117.1"/>
    <property type="molecule type" value="Genomic_DNA"/>
</dbReference>
<comment type="catalytic activity">
    <reaction evidence="13">
        <text>ATP + H2O + 4 H(+)(in) = ADP + phosphate + 5 H(+)(out)</text>
        <dbReference type="Rhea" id="RHEA:57720"/>
        <dbReference type="ChEBI" id="CHEBI:15377"/>
        <dbReference type="ChEBI" id="CHEBI:15378"/>
        <dbReference type="ChEBI" id="CHEBI:30616"/>
        <dbReference type="ChEBI" id="CHEBI:43474"/>
        <dbReference type="ChEBI" id="CHEBI:456216"/>
        <dbReference type="EC" id="7.1.2.2"/>
    </reaction>
</comment>
<dbReference type="InterPro" id="IPR000194">
    <property type="entry name" value="ATPase_F1/V1/A1_a/bsu_nucl-bd"/>
</dbReference>
<dbReference type="FunCoup" id="A0A1Q6DUV4">
    <property type="interactions" value="82"/>
</dbReference>
<dbReference type="Gene3D" id="3.40.50.300">
    <property type="entry name" value="P-loop containing nucleotide triphosphate hydrolases"/>
    <property type="match status" value="1"/>
</dbReference>
<dbReference type="FunFam" id="1.10.1140.10:FF:000002">
    <property type="entry name" value="V-type proton ATPase catalytic subunit A"/>
    <property type="match status" value="1"/>
</dbReference>
<dbReference type="SUPFAM" id="SSF50615">
    <property type="entry name" value="N-terminal domain of alpha and beta subunits of F1 ATP synthase"/>
    <property type="match status" value="1"/>
</dbReference>
<feature type="domain" description="ATPsynthase alpha/beta subunit barrel-sandwich" evidence="17">
    <location>
        <begin position="108"/>
        <end position="194"/>
    </location>
</feature>
<dbReference type="Proteomes" id="UP000185744">
    <property type="component" value="Unassembled WGS sequence"/>
</dbReference>
<dbReference type="Gene3D" id="2.40.30.20">
    <property type="match status" value="1"/>
</dbReference>
<evidence type="ECO:0000256" key="14">
    <source>
        <dbReference type="SAM" id="MobiDB-lite"/>
    </source>
</evidence>
<dbReference type="FunFam" id="2.40.50.100:FF:000008">
    <property type="entry name" value="V-type proton ATPase catalytic subunit A"/>
    <property type="match status" value="1"/>
</dbReference>
<evidence type="ECO:0000256" key="11">
    <source>
        <dbReference type="ARBA" id="ARBA00023136"/>
    </source>
</evidence>
<name>A0A1Q6DUV4_METT1</name>
<dbReference type="HAMAP" id="MF_00309">
    <property type="entry name" value="ATP_synth_A_arch"/>
    <property type="match status" value="1"/>
</dbReference>
<keyword evidence="4 13" id="KW-0813">Transport</keyword>
<dbReference type="SUPFAM" id="SSF52540">
    <property type="entry name" value="P-loop containing nucleoside triphosphate hydrolases"/>
    <property type="match status" value="1"/>
</dbReference>
<comment type="caution">
    <text evidence="19">The sequence shown here is derived from an EMBL/GenBank/DDBJ whole genome shotgun (WGS) entry which is preliminary data.</text>
</comment>
<keyword evidence="20" id="KW-1185">Reference proteome</keyword>
<evidence type="ECO:0000256" key="8">
    <source>
        <dbReference type="ARBA" id="ARBA00022840"/>
    </source>
</evidence>
<dbReference type="InterPro" id="IPR031686">
    <property type="entry name" value="ATP-synth_a_Xtn"/>
</dbReference>
<dbReference type="GO" id="GO:0046961">
    <property type="term" value="F:proton-transporting ATPase activity, rotational mechanism"/>
    <property type="evidence" value="ECO:0007669"/>
    <property type="project" value="InterPro"/>
</dbReference>
<comment type="similarity">
    <text evidence="3 13">Belongs to the ATPase alpha/beta chains family.</text>
</comment>
<dbReference type="InterPro" id="IPR027417">
    <property type="entry name" value="P-loop_NTPase"/>
</dbReference>
<evidence type="ECO:0000256" key="13">
    <source>
        <dbReference type="HAMAP-Rule" id="MF_00309"/>
    </source>
</evidence>
<keyword evidence="7 13" id="KW-0375">Hydrogen ion transport</keyword>
<sequence length="584" mass="65908">MKEGRIKKVSGPVIIADQMEGTEMYEVVKVGEMGLFGEVIELEGDEATIQCYEETSGVAPGEKVERTGSPLSVELGPGLINSIFDGIQRPLNKIREKGGNFIPRGIDVSSLDEEKKWEFKPKVNEGDEVEALSVLGIVPETKVIDHKVMVPPETEGKVTEIREGEFTVNETIAKLELDDGETKEIKLKQEWPVRQSRPVEEKLEPSTPLLTGQRILDTFFPITKGGTAAVPGGFGTGKTVLQHQISKWADADVIIFIGCGERGNEMAEVLEDFPELEDPRTGESLMERTILVANTSNMPVAARESSIYTGITLAEYYRDMGYDVALQADSTSRWAEALREISGRLEEMPGEEGYPAYLASRLAGFYERAGMVKPTEQRKGSVSVVGAVSPPGGDFSEPVTQNTLRIVKVFWALSTELKDRRHFPAIDWLESYSLYTDDVEEWWDQEVEKDWYDLRERSLELLQQEDELQEVVQLVGPDALPEKERVILNVTKMLREDFLQQNAFHEVDTYCEPHKQIEMLDIILDYYDIASEAVDEGVSVEELNQLEVVDRIARMKEIPEEEFEEKAEDIRKQMEEEINSLEEE</sequence>
<dbReference type="CDD" id="cd18111">
    <property type="entry name" value="ATP-synt_V_A-type_alpha_C"/>
    <property type="match status" value="1"/>
</dbReference>
<reference evidence="19" key="1">
    <citation type="submission" date="2016-12" db="EMBL/GenBank/DDBJ databases">
        <title>Discovery of methanogenic haloarchaea.</title>
        <authorList>
            <person name="Sorokin D.Y."/>
            <person name="Makarova K.S."/>
            <person name="Abbas B."/>
            <person name="Ferrer M."/>
            <person name="Golyshin P.N."/>
        </authorList>
    </citation>
    <scope>NUCLEOTIDE SEQUENCE [LARGE SCALE GENOMIC DNA]</scope>
    <source>
        <strain evidence="19">HMET1</strain>
    </source>
</reference>
<dbReference type="GO" id="GO:0033178">
    <property type="term" value="C:proton-transporting two-sector ATPase complex, catalytic domain"/>
    <property type="evidence" value="ECO:0007669"/>
    <property type="project" value="InterPro"/>
</dbReference>
<dbReference type="PANTHER" id="PTHR43607:SF1">
    <property type="entry name" value="H(+)-TRANSPORTING TWO-SECTOR ATPASE"/>
    <property type="match status" value="1"/>
</dbReference>
<evidence type="ECO:0000256" key="7">
    <source>
        <dbReference type="ARBA" id="ARBA00022781"/>
    </source>
</evidence>
<feature type="region of interest" description="Disordered" evidence="14">
    <location>
        <begin position="563"/>
        <end position="584"/>
    </location>
</feature>
<proteinExistence type="inferred from homology"/>
<keyword evidence="10 13" id="KW-0406">Ion transport</keyword>